<dbReference type="PANTHER" id="PTHR12829:SF8">
    <property type="entry name" value="CHROMOSOME UNDETERMINED SCAFFOLD_82, WHOLE GENOME SHOTGUN SEQUENCE"/>
    <property type="match status" value="1"/>
</dbReference>
<dbReference type="PANTHER" id="PTHR12829">
    <property type="entry name" value="N6-ADENOSINE-METHYLTRANSFERASE"/>
    <property type="match status" value="1"/>
</dbReference>
<accession>A0AAD5SJ16</accession>
<dbReference type="GO" id="GO:0036396">
    <property type="term" value="C:RNA N6-methyladenosine methyltransferase complex"/>
    <property type="evidence" value="ECO:0007669"/>
    <property type="project" value="TreeGrafter"/>
</dbReference>
<organism evidence="3 4">
    <name type="scientific">Rhizophlyctis rosea</name>
    <dbReference type="NCBI Taxonomy" id="64517"/>
    <lineage>
        <taxon>Eukaryota</taxon>
        <taxon>Fungi</taxon>
        <taxon>Fungi incertae sedis</taxon>
        <taxon>Chytridiomycota</taxon>
        <taxon>Chytridiomycota incertae sedis</taxon>
        <taxon>Chytridiomycetes</taxon>
        <taxon>Rhizophlyctidales</taxon>
        <taxon>Rhizophlyctidaceae</taxon>
        <taxon>Rhizophlyctis</taxon>
    </lineage>
</organism>
<dbReference type="Proteomes" id="UP001212841">
    <property type="component" value="Unassembled WGS sequence"/>
</dbReference>
<feature type="compositionally biased region" description="Basic and acidic residues" evidence="2">
    <location>
        <begin position="1"/>
        <end position="11"/>
    </location>
</feature>
<evidence type="ECO:0000313" key="4">
    <source>
        <dbReference type="Proteomes" id="UP001212841"/>
    </source>
</evidence>
<name>A0AAD5SJ16_9FUNG</name>
<protein>
    <submittedName>
        <fullName evidence="3">Uncharacterized protein</fullName>
    </submittedName>
</protein>
<reference evidence="3" key="1">
    <citation type="submission" date="2020-05" db="EMBL/GenBank/DDBJ databases">
        <title>Phylogenomic resolution of chytrid fungi.</title>
        <authorList>
            <person name="Stajich J.E."/>
            <person name="Amses K."/>
            <person name="Simmons R."/>
            <person name="Seto K."/>
            <person name="Myers J."/>
            <person name="Bonds A."/>
            <person name="Quandt C.A."/>
            <person name="Barry K."/>
            <person name="Liu P."/>
            <person name="Grigoriev I."/>
            <person name="Longcore J.E."/>
            <person name="James T.Y."/>
        </authorList>
    </citation>
    <scope>NUCLEOTIDE SEQUENCE</scope>
    <source>
        <strain evidence="3">JEL0318</strain>
    </source>
</reference>
<evidence type="ECO:0000256" key="1">
    <source>
        <dbReference type="PROSITE-ProRule" id="PRU00489"/>
    </source>
</evidence>
<dbReference type="PROSITE" id="PS51143">
    <property type="entry name" value="MT_A70"/>
    <property type="match status" value="1"/>
</dbReference>
<feature type="region of interest" description="Disordered" evidence="2">
    <location>
        <begin position="1"/>
        <end position="55"/>
    </location>
</feature>
<comment type="caution">
    <text evidence="3">The sequence shown here is derived from an EMBL/GenBank/DDBJ whole genome shotgun (WGS) entry which is preliminary data.</text>
</comment>
<dbReference type="Pfam" id="PF05063">
    <property type="entry name" value="MT-A70"/>
    <property type="match status" value="1"/>
</dbReference>
<sequence>MKKFEELERMQQELAVQNGGPSSSTGQTTSENTETPPTVGDFSMSASMESSDVPADVIADAELAKSLADGERPEAHAGFTQAQLEELFKRTSAFTVKSAHRDDLHLEDELDDVELWRLDNHDMEDDDWREEDDYQVLDDDFWDEEFGAAPSRSGIRRIERGPRIGGRRADHDSVLARYKVMQVQMQDRHGNFFVMKKRISAVDPSLPTYVRIPPVPVPRSWLKVIQPYVPASTTTEGSRYFESDILSFPFKTLGKKFQVIHMNPPFLLPKEPPTPGKISVDQFATLPITSLIPYGFLFIWSEKELTPHILQAAERWGFRYVENFCWVKRGIDNRIVREESPYFLRSKVTCLILRKEGDVELRHQRNPDCEFDFVKPIVKGQVMDEKPSFIYDVIETLLPQAAYSKDNTRGDGMLDL</sequence>
<proteinExistence type="inferred from homology"/>
<dbReference type="InterPro" id="IPR007757">
    <property type="entry name" value="MT-A70-like"/>
</dbReference>
<dbReference type="GO" id="GO:0008168">
    <property type="term" value="F:methyltransferase activity"/>
    <property type="evidence" value="ECO:0007669"/>
    <property type="project" value="TreeGrafter"/>
</dbReference>
<dbReference type="AlphaFoldDB" id="A0AAD5SJ16"/>
<dbReference type="SUPFAM" id="SSF53335">
    <property type="entry name" value="S-adenosyl-L-methionine-dependent methyltransferases"/>
    <property type="match status" value="1"/>
</dbReference>
<evidence type="ECO:0000256" key="2">
    <source>
        <dbReference type="SAM" id="MobiDB-lite"/>
    </source>
</evidence>
<keyword evidence="4" id="KW-1185">Reference proteome</keyword>
<dbReference type="EMBL" id="JADGJD010000073">
    <property type="protein sequence ID" value="KAJ3055550.1"/>
    <property type="molecule type" value="Genomic_DNA"/>
</dbReference>
<dbReference type="GO" id="GO:0005634">
    <property type="term" value="C:nucleus"/>
    <property type="evidence" value="ECO:0007669"/>
    <property type="project" value="TreeGrafter"/>
</dbReference>
<evidence type="ECO:0000313" key="3">
    <source>
        <dbReference type="EMBL" id="KAJ3055550.1"/>
    </source>
</evidence>
<comment type="similarity">
    <text evidence="1">Belongs to the MT-A70-like family.</text>
</comment>
<feature type="compositionally biased region" description="Low complexity" evidence="2">
    <location>
        <begin position="19"/>
        <end position="30"/>
    </location>
</feature>
<gene>
    <name evidence="3" type="ORF">HK097_010158</name>
</gene>
<dbReference type="InterPro" id="IPR029063">
    <property type="entry name" value="SAM-dependent_MTases_sf"/>
</dbReference>